<sequence>MEPRRLDHAIAQHSALQQASRPEEIRGLRDDQLAPSAFDQGRVEFDPEQISQEELRQVLDNQSIPPPVSVSSEELQRLENDVHDELDVRRDDHPAQSFSVDPEEFTFNLDQFSPGELSRLLDDDSAQLAELQERQNDQPAPSAFVQEHVAFDPELRRVLDHLDHQPILSPVSVPLEELQRLEKDLQDELHGRRDDHAAPSFSADPEELTFNLEQFSPGELRRLLDDPSILSPLAVDPEDSALNSGQSPPPNELWRLLNDEPGGGGI</sequence>
<feature type="region of interest" description="Disordered" evidence="1">
    <location>
        <begin position="57"/>
        <end position="99"/>
    </location>
</feature>
<comment type="caution">
    <text evidence="2">The sequence shown here is derived from an EMBL/GenBank/DDBJ whole genome shotgun (WGS) entry which is preliminary data.</text>
</comment>
<proteinExistence type="predicted"/>
<dbReference type="AlphaFoldDB" id="A0A4Q0SFK7"/>
<evidence type="ECO:0000256" key="1">
    <source>
        <dbReference type="SAM" id="MobiDB-lite"/>
    </source>
</evidence>
<feature type="region of interest" description="Disordered" evidence="1">
    <location>
        <begin position="230"/>
        <end position="266"/>
    </location>
</feature>
<gene>
    <name evidence="2" type="ORF">XH94_23070</name>
</gene>
<evidence type="ECO:0000313" key="2">
    <source>
        <dbReference type="EMBL" id="RXH38165.1"/>
    </source>
</evidence>
<reference evidence="2 3" key="1">
    <citation type="submission" date="2015-04" db="EMBL/GenBank/DDBJ databases">
        <title>Comparative genomics of rhizobia nodulating Arachis hypogaea in China.</title>
        <authorList>
            <person name="Li Y."/>
        </authorList>
    </citation>
    <scope>NUCLEOTIDE SEQUENCE [LARGE SCALE GENOMIC DNA]</scope>
    <source>
        <strain evidence="2 3">CCBAU 51787</strain>
    </source>
</reference>
<accession>A0A4Q0SFK7</accession>
<protein>
    <submittedName>
        <fullName evidence="2">Uncharacterized protein</fullName>
    </submittedName>
</protein>
<feature type="compositionally biased region" description="Basic and acidic residues" evidence="1">
    <location>
        <begin position="74"/>
        <end position="94"/>
    </location>
</feature>
<feature type="region of interest" description="Disordered" evidence="1">
    <location>
        <begin position="1"/>
        <end position="24"/>
    </location>
</feature>
<dbReference type="Proteomes" id="UP000290565">
    <property type="component" value="Unassembled WGS sequence"/>
</dbReference>
<evidence type="ECO:0000313" key="3">
    <source>
        <dbReference type="Proteomes" id="UP000290565"/>
    </source>
</evidence>
<name>A0A4Q0SFK7_9BRAD</name>
<organism evidence="2 3">
    <name type="scientific">Bradyrhizobium zhanjiangense</name>
    <dbReference type="NCBI Taxonomy" id="1325107"/>
    <lineage>
        <taxon>Bacteria</taxon>
        <taxon>Pseudomonadati</taxon>
        <taxon>Pseudomonadota</taxon>
        <taxon>Alphaproteobacteria</taxon>
        <taxon>Hyphomicrobiales</taxon>
        <taxon>Nitrobacteraceae</taxon>
        <taxon>Bradyrhizobium</taxon>
    </lineage>
</organism>
<feature type="compositionally biased region" description="Basic and acidic residues" evidence="1">
    <location>
        <begin position="1"/>
        <end position="10"/>
    </location>
</feature>
<dbReference type="EMBL" id="LBJM01000062">
    <property type="protein sequence ID" value="RXH38165.1"/>
    <property type="molecule type" value="Genomic_DNA"/>
</dbReference>